<reference evidence="1" key="1">
    <citation type="submission" date="2016-10" db="EMBL/GenBank/DDBJ databases">
        <title>Sequence of Gallionella enrichment culture.</title>
        <authorList>
            <person name="Poehlein A."/>
            <person name="Muehling M."/>
            <person name="Daniel R."/>
        </authorList>
    </citation>
    <scope>NUCLEOTIDE SEQUENCE</scope>
</reference>
<protein>
    <submittedName>
        <fullName evidence="1">Uncharacterized protein</fullName>
    </submittedName>
</protein>
<gene>
    <name evidence="1" type="ORF">GALL_540960</name>
</gene>
<sequence length="97" mass="10182">MFCAECRVEQAIASVENTRLGKAAVHCSACMPPIEPPTTENSVSIPKRSSSMACARTMSGIVMIGKSSPHTLPVAGLVDAGPVEPMQPPITLAQMMK</sequence>
<name>A0A1J5NYL0_9ZZZZ</name>
<dbReference type="AlphaFoldDB" id="A0A1J5NYL0"/>
<comment type="caution">
    <text evidence="1">The sequence shown here is derived from an EMBL/GenBank/DDBJ whole genome shotgun (WGS) entry which is preliminary data.</text>
</comment>
<dbReference type="EMBL" id="MLJW01008194">
    <property type="protein sequence ID" value="OIQ64353.1"/>
    <property type="molecule type" value="Genomic_DNA"/>
</dbReference>
<organism evidence="1">
    <name type="scientific">mine drainage metagenome</name>
    <dbReference type="NCBI Taxonomy" id="410659"/>
    <lineage>
        <taxon>unclassified sequences</taxon>
        <taxon>metagenomes</taxon>
        <taxon>ecological metagenomes</taxon>
    </lineage>
</organism>
<evidence type="ECO:0000313" key="1">
    <source>
        <dbReference type="EMBL" id="OIQ64353.1"/>
    </source>
</evidence>
<accession>A0A1J5NYL0</accession>
<proteinExistence type="predicted"/>